<dbReference type="AlphaFoldDB" id="A0A8D5A2W0"/>
<protein>
    <submittedName>
        <fullName evidence="7">Inner membrane protein YbhL</fullName>
    </submittedName>
</protein>
<evidence type="ECO:0000256" key="3">
    <source>
        <dbReference type="ARBA" id="ARBA00022692"/>
    </source>
</evidence>
<feature type="transmembrane region" description="Helical" evidence="6">
    <location>
        <begin position="207"/>
        <end position="227"/>
    </location>
</feature>
<comment type="subcellular location">
    <subcellularLocation>
        <location evidence="1">Membrane</location>
        <topology evidence="1">Multi-pass membrane protein</topology>
    </subcellularLocation>
</comment>
<dbReference type="RefSeq" id="WP_108850460.1">
    <property type="nucleotide sequence ID" value="NZ_AP019697.1"/>
</dbReference>
<accession>A0A8D5A2W0</accession>
<reference evidence="8" key="1">
    <citation type="submission" date="2019-05" db="EMBL/GenBank/DDBJ databases">
        <title>Complete genome sequencing of Dialister sp. strain 5BBH33.</title>
        <authorList>
            <person name="Sakamoto M."/>
            <person name="Murakami T."/>
            <person name="Mori H."/>
        </authorList>
    </citation>
    <scope>NUCLEOTIDE SEQUENCE [LARGE SCALE GENOMIC DNA]</scope>
    <source>
        <strain evidence="8">5BBH33</strain>
    </source>
</reference>
<feature type="transmembrane region" description="Helical" evidence="6">
    <location>
        <begin position="167"/>
        <end position="186"/>
    </location>
</feature>
<dbReference type="PANTHER" id="PTHR23291:SF50">
    <property type="entry name" value="PROTEIN LIFEGUARD 4"/>
    <property type="match status" value="1"/>
</dbReference>
<comment type="similarity">
    <text evidence="2 6">Belongs to the BI1 family.</text>
</comment>
<proteinExistence type="inferred from homology"/>
<gene>
    <name evidence="7" type="primary">ybhL</name>
    <name evidence="7" type="ORF">Dia5BBH33_18330</name>
</gene>
<keyword evidence="5 6" id="KW-0472">Membrane</keyword>
<dbReference type="Proteomes" id="UP000320585">
    <property type="component" value="Chromosome"/>
</dbReference>
<dbReference type="Pfam" id="PF01027">
    <property type="entry name" value="Bax1-I"/>
    <property type="match status" value="1"/>
</dbReference>
<name>A0A8D5A2W0_9FIRM</name>
<feature type="transmembrane region" description="Helical" evidence="6">
    <location>
        <begin position="85"/>
        <end position="105"/>
    </location>
</feature>
<keyword evidence="4 6" id="KW-1133">Transmembrane helix</keyword>
<evidence type="ECO:0000256" key="4">
    <source>
        <dbReference type="ARBA" id="ARBA00022989"/>
    </source>
</evidence>
<organism evidence="7 8">
    <name type="scientific">Dialister hominis</name>
    <dbReference type="NCBI Taxonomy" id="2582419"/>
    <lineage>
        <taxon>Bacteria</taxon>
        <taxon>Bacillati</taxon>
        <taxon>Bacillota</taxon>
        <taxon>Negativicutes</taxon>
        <taxon>Veillonellales</taxon>
        <taxon>Veillonellaceae</taxon>
        <taxon>Dialister</taxon>
    </lineage>
</organism>
<feature type="transmembrane region" description="Helical" evidence="6">
    <location>
        <begin position="144"/>
        <end position="161"/>
    </location>
</feature>
<sequence>MYDELTAEREKSISINMPGLMKDVYAWMAIALVVTGFSAWFVADNALLRGLFMGSRTGTLVLIVATFALVWRLSSAMGKMSLKTAAVMFLVYSVLNGITLSAVFLTYTLSSIGGVFFMTAGTFGIMSVYGYVTKADLSKLGNMCLMGLFGIILATVVGFFFDSTLLQMLISYAGILIFTGLTIYDTQSIKRLALTYHSRATDEGQKIAIMGALTLYLDFINIFIYLLRLFGEKK</sequence>
<evidence type="ECO:0000256" key="5">
    <source>
        <dbReference type="ARBA" id="ARBA00023136"/>
    </source>
</evidence>
<dbReference type="CDD" id="cd10432">
    <property type="entry name" value="BI-1-like_bacterial"/>
    <property type="match status" value="1"/>
</dbReference>
<evidence type="ECO:0000256" key="6">
    <source>
        <dbReference type="RuleBase" id="RU004379"/>
    </source>
</evidence>
<feature type="transmembrane region" description="Helical" evidence="6">
    <location>
        <begin position="111"/>
        <end position="132"/>
    </location>
</feature>
<dbReference type="EMBL" id="AP019697">
    <property type="protein sequence ID" value="BBK25898.1"/>
    <property type="molecule type" value="Genomic_DNA"/>
</dbReference>
<evidence type="ECO:0000313" key="8">
    <source>
        <dbReference type="Proteomes" id="UP000320585"/>
    </source>
</evidence>
<dbReference type="OrthoDB" id="9793828at2"/>
<dbReference type="GO" id="GO:0005886">
    <property type="term" value="C:plasma membrane"/>
    <property type="evidence" value="ECO:0007669"/>
    <property type="project" value="TreeGrafter"/>
</dbReference>
<dbReference type="InterPro" id="IPR006214">
    <property type="entry name" value="Bax_inhibitor_1-related"/>
</dbReference>
<feature type="transmembrane region" description="Helical" evidence="6">
    <location>
        <begin position="55"/>
        <end position="73"/>
    </location>
</feature>
<keyword evidence="3 6" id="KW-0812">Transmembrane</keyword>
<dbReference type="KEGG" id="dho:Dia5BBH33_18330"/>
<dbReference type="PANTHER" id="PTHR23291">
    <property type="entry name" value="BAX INHIBITOR-RELATED"/>
    <property type="match status" value="1"/>
</dbReference>
<evidence type="ECO:0000256" key="1">
    <source>
        <dbReference type="ARBA" id="ARBA00004141"/>
    </source>
</evidence>
<evidence type="ECO:0000256" key="2">
    <source>
        <dbReference type="ARBA" id="ARBA00010350"/>
    </source>
</evidence>
<feature type="transmembrane region" description="Helical" evidence="6">
    <location>
        <begin position="24"/>
        <end position="43"/>
    </location>
</feature>
<keyword evidence="8" id="KW-1185">Reference proteome</keyword>
<dbReference type="GeneID" id="92717042"/>
<evidence type="ECO:0000313" key="7">
    <source>
        <dbReference type="EMBL" id="BBK25898.1"/>
    </source>
</evidence>